<keyword evidence="1" id="KW-0732">Signal</keyword>
<protein>
    <recommendedName>
        <fullName evidence="4">Secreted protein</fullName>
    </recommendedName>
</protein>
<dbReference type="AlphaFoldDB" id="A0A7W7SIC3"/>
<name>A0A7W7SIC3_9ACTN</name>
<gene>
    <name evidence="2" type="ORF">F4556_006167</name>
</gene>
<evidence type="ECO:0000256" key="1">
    <source>
        <dbReference type="SAM" id="SignalP"/>
    </source>
</evidence>
<dbReference type="EMBL" id="JACHJR010000001">
    <property type="protein sequence ID" value="MBB4950632.1"/>
    <property type="molecule type" value="Genomic_DNA"/>
</dbReference>
<dbReference type="Proteomes" id="UP000573327">
    <property type="component" value="Unassembled WGS sequence"/>
</dbReference>
<dbReference type="PROSITE" id="PS51318">
    <property type="entry name" value="TAT"/>
    <property type="match status" value="1"/>
</dbReference>
<evidence type="ECO:0008006" key="4">
    <source>
        <dbReference type="Google" id="ProtNLM"/>
    </source>
</evidence>
<organism evidence="2 3">
    <name type="scientific">Kitasatospora gansuensis</name>
    <dbReference type="NCBI Taxonomy" id="258050"/>
    <lineage>
        <taxon>Bacteria</taxon>
        <taxon>Bacillati</taxon>
        <taxon>Actinomycetota</taxon>
        <taxon>Actinomycetes</taxon>
        <taxon>Kitasatosporales</taxon>
        <taxon>Streptomycetaceae</taxon>
        <taxon>Kitasatospora</taxon>
    </lineage>
</organism>
<evidence type="ECO:0000313" key="3">
    <source>
        <dbReference type="Proteomes" id="UP000573327"/>
    </source>
</evidence>
<dbReference type="RefSeq" id="WP_184921950.1">
    <property type="nucleotide sequence ID" value="NZ_JACHJR010000001.1"/>
</dbReference>
<feature type="signal peptide" evidence="1">
    <location>
        <begin position="1"/>
        <end position="33"/>
    </location>
</feature>
<comment type="caution">
    <text evidence="2">The sequence shown here is derived from an EMBL/GenBank/DDBJ whole genome shotgun (WGS) entry which is preliminary data.</text>
</comment>
<dbReference type="InterPro" id="IPR006311">
    <property type="entry name" value="TAT_signal"/>
</dbReference>
<sequence length="323" mass="33974">MRDAVRRRRAVRPAAVLAAVLLAGAVAGAPSEAAPGTVTGGPVAAKVPHSGVNTCPDPPIGELDQARLPPVPPGAMVLPFPDMDPFPPTPACAFAVGFANVHKLGQASVVNDPDRKPVLAGLNLTRRFVTLWDPEPGQQPYFEADSLGYLKLPPSDTTFLTYGFMPTTAKMELIPQGLLTIVATGNSDWEQPAEFTIGGYQSLRIYDVKINGTPLDVGPNCRTVKPVNLELKGRQDDYLPGGGDGKPDYTLQGGGPLAQRDLTIPPFTGCGTGGENLDRLFTAAVSGPGNTLNLIQGAICTPTSDQPNGCEPEIELSALPHRR</sequence>
<accession>A0A7W7SIC3</accession>
<reference evidence="2 3" key="1">
    <citation type="submission" date="2020-08" db="EMBL/GenBank/DDBJ databases">
        <title>Sequencing the genomes of 1000 actinobacteria strains.</title>
        <authorList>
            <person name="Klenk H.-P."/>
        </authorList>
    </citation>
    <scope>NUCLEOTIDE SEQUENCE [LARGE SCALE GENOMIC DNA]</scope>
    <source>
        <strain evidence="2 3">DSM 44786</strain>
    </source>
</reference>
<proteinExistence type="predicted"/>
<feature type="chain" id="PRO_5030741297" description="Secreted protein" evidence="1">
    <location>
        <begin position="34"/>
        <end position="323"/>
    </location>
</feature>
<keyword evidence="3" id="KW-1185">Reference proteome</keyword>
<evidence type="ECO:0000313" key="2">
    <source>
        <dbReference type="EMBL" id="MBB4950632.1"/>
    </source>
</evidence>